<evidence type="ECO:0000259" key="1">
    <source>
        <dbReference type="PROSITE" id="PS50280"/>
    </source>
</evidence>
<accession>A0A8A1MHJ7</accession>
<dbReference type="SUPFAM" id="SSF82199">
    <property type="entry name" value="SET domain"/>
    <property type="match status" value="1"/>
</dbReference>
<dbReference type="InterPro" id="IPR046341">
    <property type="entry name" value="SET_dom_sf"/>
</dbReference>
<dbReference type="CDD" id="cd20071">
    <property type="entry name" value="SET_SMYD"/>
    <property type="match status" value="1"/>
</dbReference>
<gene>
    <name evidence="2" type="ORF">I7I51_06242</name>
</gene>
<dbReference type="EMBL" id="CP069115">
    <property type="protein sequence ID" value="QSS65399.1"/>
    <property type="molecule type" value="Genomic_DNA"/>
</dbReference>
<dbReference type="PANTHER" id="PTHR47332">
    <property type="entry name" value="SET DOMAIN-CONTAINING PROTEIN 5"/>
    <property type="match status" value="1"/>
</dbReference>
<dbReference type="OrthoDB" id="265717at2759"/>
<dbReference type="Pfam" id="PF00856">
    <property type="entry name" value="SET"/>
    <property type="match status" value="1"/>
</dbReference>
<evidence type="ECO:0000313" key="2">
    <source>
        <dbReference type="EMBL" id="QSS65399.1"/>
    </source>
</evidence>
<dbReference type="VEuPathDB" id="FungiDB:I7I51_06242"/>
<dbReference type="InterPro" id="IPR053185">
    <property type="entry name" value="SET_domain_protein"/>
</dbReference>
<feature type="domain" description="SET" evidence="1">
    <location>
        <begin position="45"/>
        <end position="191"/>
    </location>
</feature>
<dbReference type="Gene3D" id="2.170.270.10">
    <property type="entry name" value="SET domain"/>
    <property type="match status" value="1"/>
</dbReference>
<dbReference type="PANTHER" id="PTHR47332:SF4">
    <property type="entry name" value="SET DOMAIN-CONTAINING PROTEIN 5"/>
    <property type="match status" value="1"/>
</dbReference>
<protein>
    <submittedName>
        <fullName evidence="2">SET domain-containing protein</fullName>
    </submittedName>
</protein>
<dbReference type="SMART" id="SM00317">
    <property type="entry name" value="SET"/>
    <property type="match status" value="1"/>
</dbReference>
<dbReference type="InterPro" id="IPR001214">
    <property type="entry name" value="SET_dom"/>
</dbReference>
<proteinExistence type="predicted"/>
<organism evidence="2 3">
    <name type="scientific">Ajellomyces capsulatus</name>
    <name type="common">Darling's disease fungus</name>
    <name type="synonym">Histoplasma capsulatum</name>
    <dbReference type="NCBI Taxonomy" id="5037"/>
    <lineage>
        <taxon>Eukaryota</taxon>
        <taxon>Fungi</taxon>
        <taxon>Dikarya</taxon>
        <taxon>Ascomycota</taxon>
        <taxon>Pezizomycotina</taxon>
        <taxon>Eurotiomycetes</taxon>
        <taxon>Eurotiomycetidae</taxon>
        <taxon>Onygenales</taxon>
        <taxon>Ajellomycetaceae</taxon>
        <taxon>Histoplasma</taxon>
    </lineage>
</organism>
<dbReference type="AlphaFoldDB" id="A0A8A1MHJ7"/>
<reference evidence="2" key="1">
    <citation type="submission" date="2021-01" db="EMBL/GenBank/DDBJ databases">
        <title>Chromosome-level genome assembly of a human fungal pathogen reveals clustering of transcriptionally co-regulated genes.</title>
        <authorList>
            <person name="Voorhies M."/>
            <person name="Cohen S."/>
            <person name="Shea T.P."/>
            <person name="Petrus S."/>
            <person name="Munoz J.F."/>
            <person name="Poplawski S."/>
            <person name="Goldman W.E."/>
            <person name="Michael T."/>
            <person name="Cuomo C.A."/>
            <person name="Sil A."/>
            <person name="Beyhan S."/>
        </authorList>
    </citation>
    <scope>NUCLEOTIDE SEQUENCE</scope>
    <source>
        <strain evidence="2">WU24</strain>
    </source>
</reference>
<name>A0A8A1MHJ7_AJECA</name>
<dbReference type="PROSITE" id="PS50280">
    <property type="entry name" value="SET"/>
    <property type="match status" value="1"/>
</dbReference>
<sequence>MGFNEGFNEGLSYAERQTVVNGGKKSKTENTVGTIHATGDQLPVSNNELYTIKELPGKGLGCFAMTMIPKGTRIILEEPLFTVPSMATDLQSMEMVFLKQLKSLSKMQQHMFFSLHNAHKDKCSPVIGTIKTNAMPFGARGSEGAIFPSAARINHSCKPNSQNTWNRNLERLTIHSFKDIEEGEELTIAYVDGTELYDERQAYFEEAFGFRCQCEVCAVPREESRKRDRRLEEMARLDHVLGDGRRMMSKPEDCIQDAYTLFRILIDEGIAGSRIARVYNDALQISIAHSDQARAKVFAQRAYEGRVLLEGEDSPETMRLKAIADNPAGHGLFGSTKKWEQSVEAIPGDLNKPDFEDWLWKQKSWKA</sequence>
<evidence type="ECO:0000313" key="3">
    <source>
        <dbReference type="Proteomes" id="UP000663671"/>
    </source>
</evidence>
<dbReference type="Proteomes" id="UP000663671">
    <property type="component" value="Chromosome 3"/>
</dbReference>